<sequence>MKVVGFIFALGLVISTGCGLKVVNPNDKNPNEGALALDLSEGKVSLVATYTCKLESMGNRFSAMGKTEAEARDAVLDKCRSRTLVSICEPEKTKCVKN</sequence>
<evidence type="ECO:0000313" key="1">
    <source>
        <dbReference type="EMBL" id="UOF01346.1"/>
    </source>
</evidence>
<dbReference type="RefSeq" id="WP_243537782.1">
    <property type="nucleotide sequence ID" value="NZ_CP093442.1"/>
</dbReference>
<dbReference type="Proteomes" id="UP000830116">
    <property type="component" value="Chromosome"/>
</dbReference>
<reference evidence="1" key="1">
    <citation type="submission" date="2022-03" db="EMBL/GenBank/DDBJ databases">
        <title>Genome Identification and Characterization of new species Bdellovibrio reynosense LBG001 sp. nov. from a Mexico soil sample.</title>
        <authorList>
            <person name="Camilli A."/>
            <person name="Ajao Y."/>
            <person name="Guo X."/>
        </authorList>
    </citation>
    <scope>NUCLEOTIDE SEQUENCE</scope>
    <source>
        <strain evidence="1">LBG001</strain>
    </source>
</reference>
<protein>
    <recommendedName>
        <fullName evidence="3">Lipoprotein</fullName>
    </recommendedName>
</protein>
<keyword evidence="2" id="KW-1185">Reference proteome</keyword>
<organism evidence="1 2">
    <name type="scientific">Bdellovibrio reynosensis</name>
    <dbReference type="NCBI Taxonomy" id="2835041"/>
    <lineage>
        <taxon>Bacteria</taxon>
        <taxon>Pseudomonadati</taxon>
        <taxon>Bdellovibrionota</taxon>
        <taxon>Bdellovibrionia</taxon>
        <taxon>Bdellovibrionales</taxon>
        <taxon>Pseudobdellovibrionaceae</taxon>
        <taxon>Bdellovibrio</taxon>
    </lineage>
</organism>
<evidence type="ECO:0000313" key="2">
    <source>
        <dbReference type="Proteomes" id="UP000830116"/>
    </source>
</evidence>
<name>A0ABY4CCA7_9BACT</name>
<gene>
    <name evidence="1" type="ORF">MNR06_00060</name>
</gene>
<dbReference type="EMBL" id="CP093442">
    <property type="protein sequence ID" value="UOF01346.1"/>
    <property type="molecule type" value="Genomic_DNA"/>
</dbReference>
<accession>A0ABY4CCA7</accession>
<dbReference type="PROSITE" id="PS51257">
    <property type="entry name" value="PROKAR_LIPOPROTEIN"/>
    <property type="match status" value="1"/>
</dbReference>
<evidence type="ECO:0008006" key="3">
    <source>
        <dbReference type="Google" id="ProtNLM"/>
    </source>
</evidence>
<proteinExistence type="predicted"/>